<sequence length="264" mass="28407">MIPYVAVDIDSMPRGGPDASWLDRRLETKRPEYIDRDDVDAKKRAAIRSLDRVGRLFGLHKTIARIVLDEVADVPDPRILELGSGHGGLARTLLDMHHSAQVTVSDVDASLVAAIGAGALGSHPRAVVRQMDATAIDAPDGSYDLAVFALSFHHLPPAQASRVFGEGTRVANKLVIVDLPRPPSVLHLARLAQMLPLAMFPMPHDGIISSLRSYSRSALLALAEHADPAINVDLRGGTGFNRSLRPLPQIAVAARSDRERDAAG</sequence>
<keyword evidence="2" id="KW-0808">Transferase</keyword>
<dbReference type="EMBL" id="LZLQ01000003">
    <property type="protein sequence ID" value="OBK20115.1"/>
    <property type="molecule type" value="Genomic_DNA"/>
</dbReference>
<protein>
    <submittedName>
        <fullName evidence="2">Methyltransferase type 11</fullName>
    </submittedName>
</protein>
<dbReference type="InterPro" id="IPR041698">
    <property type="entry name" value="Methyltransf_25"/>
</dbReference>
<name>A0A1A3NFK5_MYCAS</name>
<evidence type="ECO:0000259" key="1">
    <source>
        <dbReference type="Pfam" id="PF13649"/>
    </source>
</evidence>
<gene>
    <name evidence="2" type="ORF">A5636_16695</name>
</gene>
<dbReference type="GO" id="GO:0008168">
    <property type="term" value="F:methyltransferase activity"/>
    <property type="evidence" value="ECO:0007669"/>
    <property type="project" value="UniProtKB-KW"/>
</dbReference>
<dbReference type="AlphaFoldDB" id="A0A1A3NFK5"/>
<dbReference type="CDD" id="cd02440">
    <property type="entry name" value="AdoMet_MTases"/>
    <property type="match status" value="1"/>
</dbReference>
<comment type="caution">
    <text evidence="2">The sequence shown here is derived from an EMBL/GenBank/DDBJ whole genome shotgun (WGS) entry which is preliminary data.</text>
</comment>
<dbReference type="SUPFAM" id="SSF53335">
    <property type="entry name" value="S-adenosyl-L-methionine-dependent methyltransferases"/>
    <property type="match status" value="1"/>
</dbReference>
<evidence type="ECO:0000313" key="2">
    <source>
        <dbReference type="EMBL" id="OBK20115.1"/>
    </source>
</evidence>
<dbReference type="RefSeq" id="WP_065156698.1">
    <property type="nucleotide sequence ID" value="NZ_LZLQ01000003.1"/>
</dbReference>
<dbReference type="OrthoDB" id="4125239at2"/>
<keyword evidence="3" id="KW-1185">Reference proteome</keyword>
<dbReference type="Pfam" id="PF13649">
    <property type="entry name" value="Methyltransf_25"/>
    <property type="match status" value="1"/>
</dbReference>
<evidence type="ECO:0000313" key="3">
    <source>
        <dbReference type="Proteomes" id="UP000093629"/>
    </source>
</evidence>
<dbReference type="InterPro" id="IPR029063">
    <property type="entry name" value="SAM-dependent_MTases_sf"/>
</dbReference>
<proteinExistence type="predicted"/>
<dbReference type="Proteomes" id="UP000093629">
    <property type="component" value="Unassembled WGS sequence"/>
</dbReference>
<feature type="domain" description="Methyltransferase" evidence="1">
    <location>
        <begin position="79"/>
        <end position="171"/>
    </location>
</feature>
<accession>A0A1A3NFK5</accession>
<dbReference type="GO" id="GO:0032259">
    <property type="term" value="P:methylation"/>
    <property type="evidence" value="ECO:0007669"/>
    <property type="project" value="UniProtKB-KW"/>
</dbReference>
<reference evidence="2 3" key="1">
    <citation type="submission" date="2016-06" db="EMBL/GenBank/DDBJ databases">
        <authorList>
            <person name="Kjaerup R.B."/>
            <person name="Dalgaard T.S."/>
            <person name="Juul-Madsen H.R."/>
        </authorList>
    </citation>
    <scope>NUCLEOTIDE SEQUENCE [LARGE SCALE GENOMIC DNA]</scope>
    <source>
        <strain evidence="2 3">1245139.5</strain>
    </source>
</reference>
<organism evidence="2 3">
    <name type="scientific">Mycobacterium asiaticum</name>
    <dbReference type="NCBI Taxonomy" id="1790"/>
    <lineage>
        <taxon>Bacteria</taxon>
        <taxon>Bacillati</taxon>
        <taxon>Actinomycetota</taxon>
        <taxon>Actinomycetes</taxon>
        <taxon>Mycobacteriales</taxon>
        <taxon>Mycobacteriaceae</taxon>
        <taxon>Mycobacterium</taxon>
    </lineage>
</organism>
<keyword evidence="2" id="KW-0489">Methyltransferase</keyword>
<dbReference type="Gene3D" id="3.40.50.150">
    <property type="entry name" value="Vaccinia Virus protein VP39"/>
    <property type="match status" value="1"/>
</dbReference>